<feature type="transmembrane region" description="Helical" evidence="2">
    <location>
        <begin position="59"/>
        <end position="83"/>
    </location>
</feature>
<dbReference type="KEGG" id="cci:CC1G_05775"/>
<dbReference type="InParanoid" id="A8NLA2"/>
<dbReference type="RefSeq" id="XP_001834638.1">
    <property type="nucleotide sequence ID" value="XM_001834586.1"/>
</dbReference>
<accession>A8NLA2</accession>
<feature type="transmembrane region" description="Helical" evidence="2">
    <location>
        <begin position="103"/>
        <end position="126"/>
    </location>
</feature>
<feature type="transmembrane region" description="Helical" evidence="2">
    <location>
        <begin position="138"/>
        <end position="156"/>
    </location>
</feature>
<gene>
    <name evidence="3" type="ORF">CC1G_05775</name>
</gene>
<comment type="caution">
    <text evidence="3">The sequence shown here is derived from an EMBL/GenBank/DDBJ whole genome shotgun (WGS) entry which is preliminary data.</text>
</comment>
<reference evidence="3 4" key="1">
    <citation type="journal article" date="2010" name="Proc. Natl. Acad. Sci. U.S.A.">
        <title>Insights into evolution of multicellular fungi from the assembled chromosomes of the mushroom Coprinopsis cinerea (Coprinus cinereus).</title>
        <authorList>
            <person name="Stajich J.E."/>
            <person name="Wilke S.K."/>
            <person name="Ahren D."/>
            <person name="Au C.H."/>
            <person name="Birren B.W."/>
            <person name="Borodovsky M."/>
            <person name="Burns C."/>
            <person name="Canback B."/>
            <person name="Casselton L.A."/>
            <person name="Cheng C.K."/>
            <person name="Deng J."/>
            <person name="Dietrich F.S."/>
            <person name="Fargo D.C."/>
            <person name="Farman M.L."/>
            <person name="Gathman A.C."/>
            <person name="Goldberg J."/>
            <person name="Guigo R."/>
            <person name="Hoegger P.J."/>
            <person name="Hooker J.B."/>
            <person name="Huggins A."/>
            <person name="James T.Y."/>
            <person name="Kamada T."/>
            <person name="Kilaru S."/>
            <person name="Kodira C."/>
            <person name="Kues U."/>
            <person name="Kupfer D."/>
            <person name="Kwan H.S."/>
            <person name="Lomsadze A."/>
            <person name="Li W."/>
            <person name="Lilly W.W."/>
            <person name="Ma L.J."/>
            <person name="Mackey A.J."/>
            <person name="Manning G."/>
            <person name="Martin F."/>
            <person name="Muraguchi H."/>
            <person name="Natvig D.O."/>
            <person name="Palmerini H."/>
            <person name="Ramesh M.A."/>
            <person name="Rehmeyer C.J."/>
            <person name="Roe B.A."/>
            <person name="Shenoy N."/>
            <person name="Stanke M."/>
            <person name="Ter-Hovhannisyan V."/>
            <person name="Tunlid A."/>
            <person name="Velagapudi R."/>
            <person name="Vision T.J."/>
            <person name="Zeng Q."/>
            <person name="Zolan M.E."/>
            <person name="Pukkila P.J."/>
        </authorList>
    </citation>
    <scope>NUCLEOTIDE SEQUENCE [LARGE SCALE GENOMIC DNA]</scope>
    <source>
        <strain evidence="4">Okayama-7 / 130 / ATCC MYA-4618 / FGSC 9003</strain>
    </source>
</reference>
<feature type="transmembrane region" description="Helical" evidence="2">
    <location>
        <begin position="215"/>
        <end position="238"/>
    </location>
</feature>
<dbReference type="GeneID" id="6011154"/>
<evidence type="ECO:0000313" key="4">
    <source>
        <dbReference type="Proteomes" id="UP000001861"/>
    </source>
</evidence>
<dbReference type="VEuPathDB" id="FungiDB:CC1G_05775"/>
<protein>
    <recommendedName>
        <fullName evidence="5">Integral membrane protein</fullName>
    </recommendedName>
</protein>
<dbReference type="Proteomes" id="UP000001861">
    <property type="component" value="Unassembled WGS sequence"/>
</dbReference>
<sequence>MPVKREIDYNGYGFTAAGAFYGITVQDIFVQGILFFMCVHGVSVFLETPKHQREGRLPYILLSIYLVISSLLHCSLNVFRIFYGLYLPASGEEFVMQWDDDPWMWATILAGILWTLYILVADGLLLWRTYIIWTHKRWVLVLPVLTFIAVIPFGALTTREYLVTTETRTMTTTFTLLNVANNILCTGLITYRLVRARMEFSQSIPGRKLGVYSGVVAILIESALPLSLFGLISGVVMVSTPAPTTLEGANRIIKLDTVLRSIYESAAQLAPQMIIFRVTTGRSWMKPPSHSSGEVFSQALGFRHEPAENTFMTTPGQESHRQGQMDMDGSDSQLHEKSAAKSSGLRIDTQV</sequence>
<evidence type="ECO:0000256" key="2">
    <source>
        <dbReference type="SAM" id="Phobius"/>
    </source>
</evidence>
<evidence type="ECO:0000313" key="3">
    <source>
        <dbReference type="EMBL" id="EAU87086.1"/>
    </source>
</evidence>
<feature type="region of interest" description="Disordered" evidence="1">
    <location>
        <begin position="309"/>
        <end position="351"/>
    </location>
</feature>
<feature type="transmembrane region" description="Helical" evidence="2">
    <location>
        <begin position="28"/>
        <end position="47"/>
    </location>
</feature>
<organism evidence="3 4">
    <name type="scientific">Coprinopsis cinerea (strain Okayama-7 / 130 / ATCC MYA-4618 / FGSC 9003)</name>
    <name type="common">Inky cap fungus</name>
    <name type="synonym">Hormographiella aspergillata</name>
    <dbReference type="NCBI Taxonomy" id="240176"/>
    <lineage>
        <taxon>Eukaryota</taxon>
        <taxon>Fungi</taxon>
        <taxon>Dikarya</taxon>
        <taxon>Basidiomycota</taxon>
        <taxon>Agaricomycotina</taxon>
        <taxon>Agaricomycetes</taxon>
        <taxon>Agaricomycetidae</taxon>
        <taxon>Agaricales</taxon>
        <taxon>Agaricineae</taxon>
        <taxon>Psathyrellaceae</taxon>
        <taxon>Coprinopsis</taxon>
    </lineage>
</organism>
<feature type="transmembrane region" description="Helical" evidence="2">
    <location>
        <begin position="176"/>
        <end position="194"/>
    </location>
</feature>
<evidence type="ECO:0008006" key="5">
    <source>
        <dbReference type="Google" id="ProtNLM"/>
    </source>
</evidence>
<dbReference type="OMA" id="HESTTYK"/>
<dbReference type="AlphaFoldDB" id="A8NLA2"/>
<keyword evidence="2" id="KW-0472">Membrane</keyword>
<dbReference type="OrthoDB" id="3038148at2759"/>
<keyword evidence="2" id="KW-1133">Transmembrane helix</keyword>
<proteinExistence type="predicted"/>
<keyword evidence="2" id="KW-0812">Transmembrane</keyword>
<dbReference type="EMBL" id="AACS02000012">
    <property type="protein sequence ID" value="EAU87086.1"/>
    <property type="molecule type" value="Genomic_DNA"/>
</dbReference>
<keyword evidence="4" id="KW-1185">Reference proteome</keyword>
<evidence type="ECO:0000256" key="1">
    <source>
        <dbReference type="SAM" id="MobiDB-lite"/>
    </source>
</evidence>
<name>A8NLA2_COPC7</name>